<dbReference type="CDD" id="cd16343">
    <property type="entry name" value="LMWPTP"/>
    <property type="match status" value="1"/>
</dbReference>
<dbReference type="PANTHER" id="PTHR11717">
    <property type="entry name" value="LOW MOLECULAR WEIGHT PROTEIN TYROSINE PHOSPHATASE"/>
    <property type="match status" value="1"/>
</dbReference>
<dbReference type="InterPro" id="IPR017867">
    <property type="entry name" value="Tyr_phospatase_low_mol_wt"/>
</dbReference>
<dbReference type="PANTHER" id="PTHR11717:SF7">
    <property type="entry name" value="LOW MOLECULAR WEIGHT PHOSPHOTYROSINE PROTEIN PHOSPHATASE"/>
    <property type="match status" value="1"/>
</dbReference>
<dbReference type="GO" id="GO:0004725">
    <property type="term" value="F:protein tyrosine phosphatase activity"/>
    <property type="evidence" value="ECO:0007669"/>
    <property type="project" value="UniProtKB-EC"/>
</dbReference>
<feature type="active site" description="Nucleophile" evidence="5">
    <location>
        <position position="9"/>
    </location>
</feature>
<evidence type="ECO:0000256" key="3">
    <source>
        <dbReference type="ARBA" id="ARBA00022801"/>
    </source>
</evidence>
<gene>
    <name evidence="7" type="ORF">ES724_06150</name>
</gene>
<dbReference type="OrthoDB" id="9784339at2"/>
<dbReference type="Pfam" id="PF01451">
    <property type="entry name" value="LMWPc"/>
    <property type="match status" value="1"/>
</dbReference>
<protein>
    <recommendedName>
        <fullName evidence="2">protein-tyrosine-phosphatase</fullName>
        <ecNumber evidence="2">3.1.3.48</ecNumber>
    </recommendedName>
</protein>
<feature type="domain" description="Phosphotyrosine protein phosphatase I" evidence="6">
    <location>
        <begin position="3"/>
        <end position="149"/>
    </location>
</feature>
<keyword evidence="4" id="KW-0904">Protein phosphatase</keyword>
<reference evidence="7 8" key="1">
    <citation type="submission" date="2019-08" db="EMBL/GenBank/DDBJ databases">
        <title>Genome sequence of Gillisia hiemivivida IC154 (type strain).</title>
        <authorList>
            <person name="Bowman J.P."/>
        </authorList>
    </citation>
    <scope>NUCLEOTIDE SEQUENCE [LARGE SCALE GENOMIC DNA]</scope>
    <source>
        <strain evidence="7 8">IC154</strain>
    </source>
</reference>
<comment type="similarity">
    <text evidence="1">Belongs to the low molecular weight phosphotyrosine protein phosphatase family.</text>
</comment>
<feature type="active site" evidence="5">
    <location>
        <position position="15"/>
    </location>
</feature>
<dbReference type="SUPFAM" id="SSF52788">
    <property type="entry name" value="Phosphotyrosine protein phosphatases I"/>
    <property type="match status" value="1"/>
</dbReference>
<dbReference type="RefSeq" id="WP_146931002.1">
    <property type="nucleotide sequence ID" value="NZ_CBCSHZ010000004.1"/>
</dbReference>
<evidence type="ECO:0000256" key="1">
    <source>
        <dbReference type="ARBA" id="ARBA00011063"/>
    </source>
</evidence>
<dbReference type="EC" id="3.1.3.48" evidence="2"/>
<dbReference type="InterPro" id="IPR050438">
    <property type="entry name" value="LMW_PTPase"/>
</dbReference>
<dbReference type="EMBL" id="VORY01000004">
    <property type="protein sequence ID" value="TXD94587.1"/>
    <property type="molecule type" value="Genomic_DNA"/>
</dbReference>
<feature type="active site" description="Proton donor" evidence="5">
    <location>
        <position position="123"/>
    </location>
</feature>
<keyword evidence="8" id="KW-1185">Reference proteome</keyword>
<comment type="caution">
    <text evidence="7">The sequence shown here is derived from an EMBL/GenBank/DDBJ whole genome shotgun (WGS) entry which is preliminary data.</text>
</comment>
<evidence type="ECO:0000256" key="5">
    <source>
        <dbReference type="PIRSR" id="PIRSR617867-1"/>
    </source>
</evidence>
<organism evidence="7 8">
    <name type="scientific">Gillisia hiemivivida</name>
    <dbReference type="NCBI Taxonomy" id="291190"/>
    <lineage>
        <taxon>Bacteria</taxon>
        <taxon>Pseudomonadati</taxon>
        <taxon>Bacteroidota</taxon>
        <taxon>Flavobacteriia</taxon>
        <taxon>Flavobacteriales</taxon>
        <taxon>Flavobacteriaceae</taxon>
        <taxon>Gillisia</taxon>
    </lineage>
</organism>
<dbReference type="PRINTS" id="PR00719">
    <property type="entry name" value="LMWPTPASE"/>
</dbReference>
<evidence type="ECO:0000259" key="6">
    <source>
        <dbReference type="SMART" id="SM00226"/>
    </source>
</evidence>
<sequence>MKTNVLMVCLGNICRSPLAEGILKSKTDHKKVYIDSAGTGNYHIGDMPDPRSIAIAKEHKLDITSQRGRQFTIPDFDRFDHIYVMDTFNYADVIALARNEEDKKKVKLILDEIFPGENVDVPDPYQGLAEGFKNVYKMLDEACGIIANKLEEKH</sequence>
<dbReference type="SMART" id="SM00226">
    <property type="entry name" value="LMWPc"/>
    <property type="match status" value="1"/>
</dbReference>
<name>A0A5C6ZWB8_9FLAO</name>
<evidence type="ECO:0000313" key="8">
    <source>
        <dbReference type="Proteomes" id="UP000321367"/>
    </source>
</evidence>
<dbReference type="AlphaFoldDB" id="A0A5C6ZWB8"/>
<evidence type="ECO:0000256" key="2">
    <source>
        <dbReference type="ARBA" id="ARBA00013064"/>
    </source>
</evidence>
<dbReference type="InterPro" id="IPR036196">
    <property type="entry name" value="Ptyr_pPase_sf"/>
</dbReference>
<dbReference type="Gene3D" id="3.40.50.2300">
    <property type="match status" value="1"/>
</dbReference>
<accession>A0A5C6ZWB8</accession>
<dbReference type="InterPro" id="IPR023485">
    <property type="entry name" value="Ptyr_pPase"/>
</dbReference>
<proteinExistence type="inferred from homology"/>
<dbReference type="Proteomes" id="UP000321367">
    <property type="component" value="Unassembled WGS sequence"/>
</dbReference>
<evidence type="ECO:0000256" key="4">
    <source>
        <dbReference type="ARBA" id="ARBA00022912"/>
    </source>
</evidence>
<keyword evidence="3" id="KW-0378">Hydrolase</keyword>
<evidence type="ECO:0000313" key="7">
    <source>
        <dbReference type="EMBL" id="TXD94587.1"/>
    </source>
</evidence>